<organism evidence="2 3">
    <name type="scientific">Pedobacter metabolipauper</name>
    <dbReference type="NCBI Taxonomy" id="425513"/>
    <lineage>
        <taxon>Bacteria</taxon>
        <taxon>Pseudomonadati</taxon>
        <taxon>Bacteroidota</taxon>
        <taxon>Sphingobacteriia</taxon>
        <taxon>Sphingobacteriales</taxon>
        <taxon>Sphingobacteriaceae</taxon>
        <taxon>Pedobacter</taxon>
    </lineage>
</organism>
<sequence>MTGYWILINYAEFKDRVAGWSTFSSAEVWYYVFVTTALSLVISLLIFSVMLYMIINRLGNENSIHKLN</sequence>
<dbReference type="AlphaFoldDB" id="A0A4R6SSM2"/>
<proteinExistence type="predicted"/>
<gene>
    <name evidence="2" type="ORF">ATK78_2806</name>
</gene>
<protein>
    <submittedName>
        <fullName evidence="2">Uncharacterized protein</fullName>
    </submittedName>
</protein>
<dbReference type="Proteomes" id="UP000295620">
    <property type="component" value="Unassembled WGS sequence"/>
</dbReference>
<accession>A0A4R6SSM2</accession>
<comment type="caution">
    <text evidence="2">The sequence shown here is derived from an EMBL/GenBank/DDBJ whole genome shotgun (WGS) entry which is preliminary data.</text>
</comment>
<reference evidence="2 3" key="1">
    <citation type="submission" date="2019-03" db="EMBL/GenBank/DDBJ databases">
        <title>Genomic Encyclopedia of Archaeal and Bacterial Type Strains, Phase II (KMG-II): from individual species to whole genera.</title>
        <authorList>
            <person name="Goeker M."/>
        </authorList>
    </citation>
    <scope>NUCLEOTIDE SEQUENCE [LARGE SCALE GENOMIC DNA]</scope>
    <source>
        <strain evidence="2 3">DSM 19035</strain>
    </source>
</reference>
<keyword evidence="3" id="KW-1185">Reference proteome</keyword>
<keyword evidence="1" id="KW-0812">Transmembrane</keyword>
<feature type="transmembrane region" description="Helical" evidence="1">
    <location>
        <begin position="28"/>
        <end position="55"/>
    </location>
</feature>
<evidence type="ECO:0000313" key="3">
    <source>
        <dbReference type="Proteomes" id="UP000295620"/>
    </source>
</evidence>
<keyword evidence="1" id="KW-1133">Transmembrane helix</keyword>
<evidence type="ECO:0000256" key="1">
    <source>
        <dbReference type="SAM" id="Phobius"/>
    </source>
</evidence>
<dbReference type="EMBL" id="SNYC01000005">
    <property type="protein sequence ID" value="TDQ08297.1"/>
    <property type="molecule type" value="Genomic_DNA"/>
</dbReference>
<name>A0A4R6SSM2_9SPHI</name>
<keyword evidence="1" id="KW-0472">Membrane</keyword>
<evidence type="ECO:0000313" key="2">
    <source>
        <dbReference type="EMBL" id="TDQ08297.1"/>
    </source>
</evidence>